<reference evidence="1" key="1">
    <citation type="submission" date="2022-03" db="EMBL/GenBank/DDBJ databases">
        <title>Fererhizobium litorale gen. nov., sp. nov., isolated from sandy sediments of the Sea of Japan seashore.</title>
        <authorList>
            <person name="Romanenko L."/>
            <person name="Kurilenko V."/>
            <person name="Otstavnykh N."/>
            <person name="Svetashev V."/>
            <person name="Tekutyeva L."/>
            <person name="Isaeva M."/>
            <person name="Mikhailov V."/>
        </authorList>
    </citation>
    <scope>NUCLEOTIDE SEQUENCE</scope>
    <source>
        <strain evidence="1">KMM 9576</strain>
    </source>
</reference>
<dbReference type="AlphaFoldDB" id="A0AAE3QHA1"/>
<accession>A0AAE3QHA1</accession>
<dbReference type="RefSeq" id="WP_311789633.1">
    <property type="nucleotide sequence ID" value="NZ_JALDYY010000037.1"/>
</dbReference>
<name>A0AAE3QHA1_9HYPH</name>
<protein>
    <submittedName>
        <fullName evidence="1">Cytidine deaminase</fullName>
    </submittedName>
</protein>
<proteinExistence type="predicted"/>
<dbReference type="EMBL" id="JALDYZ010000028">
    <property type="protein sequence ID" value="MDI7925210.1"/>
    <property type="molecule type" value="Genomic_DNA"/>
</dbReference>
<dbReference type="Proteomes" id="UP001161580">
    <property type="component" value="Unassembled WGS sequence"/>
</dbReference>
<organism evidence="1 2">
    <name type="scientific">Ferirhizobium litorale</name>
    <dbReference type="NCBI Taxonomy" id="2927786"/>
    <lineage>
        <taxon>Bacteria</taxon>
        <taxon>Pseudomonadati</taxon>
        <taxon>Pseudomonadota</taxon>
        <taxon>Alphaproteobacteria</taxon>
        <taxon>Hyphomicrobiales</taxon>
        <taxon>Rhizobiaceae</taxon>
        <taxon>Ferirhizobium</taxon>
    </lineage>
</organism>
<comment type="caution">
    <text evidence="1">The sequence shown here is derived from an EMBL/GenBank/DDBJ whole genome shotgun (WGS) entry which is preliminary data.</text>
</comment>
<evidence type="ECO:0000313" key="1">
    <source>
        <dbReference type="EMBL" id="MDI7925210.1"/>
    </source>
</evidence>
<keyword evidence="2" id="KW-1185">Reference proteome</keyword>
<evidence type="ECO:0000313" key="2">
    <source>
        <dbReference type="Proteomes" id="UP001161580"/>
    </source>
</evidence>
<sequence length="89" mass="10478">MIYQLAPHYFTPETLNMLQRIFDDVTRLHWFPNHPAEYNQFAIDLISFYENGLTERHTLRQFALAHAERNYAPQRRCPGGKPEEASPGM</sequence>
<gene>
    <name evidence="1" type="ORF">MRS75_24520</name>
</gene>